<reference evidence="2" key="1">
    <citation type="submission" date="2017-09" db="EMBL/GenBank/DDBJ databases">
        <authorList>
            <person name="Varghese N."/>
            <person name="Submissions S."/>
        </authorList>
    </citation>
    <scope>NUCLEOTIDE SEQUENCE [LARGE SCALE GENOMIC DNA]</scope>
    <source>
        <strain evidence="2">CGMCC 1.12803</strain>
    </source>
</reference>
<name>A0A285ZRX9_9SPHI</name>
<dbReference type="EMBL" id="OCMT01000001">
    <property type="protein sequence ID" value="SOD12385.1"/>
    <property type="molecule type" value="Genomic_DNA"/>
</dbReference>
<evidence type="ECO:0000313" key="1">
    <source>
        <dbReference type="EMBL" id="SOD12385.1"/>
    </source>
</evidence>
<evidence type="ECO:0000313" key="2">
    <source>
        <dbReference type="Proteomes" id="UP000219281"/>
    </source>
</evidence>
<proteinExistence type="predicted"/>
<gene>
    <name evidence="1" type="ORF">SAMN06297358_0639</name>
</gene>
<accession>A0A285ZRX9</accession>
<protein>
    <submittedName>
        <fullName evidence="1">Uncharacterized protein</fullName>
    </submittedName>
</protein>
<keyword evidence="2" id="KW-1185">Reference proteome</keyword>
<dbReference type="Proteomes" id="UP000219281">
    <property type="component" value="Unassembled WGS sequence"/>
</dbReference>
<dbReference type="AlphaFoldDB" id="A0A285ZRX9"/>
<sequence>MSCKDIITSLKTIDKELLKSSIDIIHKIATIVIAGCSLYFTRYIFKYNSQSQAADKEKDRNFQSLKVLVLDHSLKHLYSFFENTIPLLNEFKADNISDEQKSIINDKIADEFISLRMKFVDLLLAVDNSLYNTVLSKLDNFQQHISETVFDNGVKLSHEPKFDELILVFHTNLKTEIISTLFKYKG</sequence>
<organism evidence="1 2">
    <name type="scientific">Pedobacter xixiisoli</name>
    <dbReference type="NCBI Taxonomy" id="1476464"/>
    <lineage>
        <taxon>Bacteria</taxon>
        <taxon>Pseudomonadati</taxon>
        <taxon>Bacteroidota</taxon>
        <taxon>Sphingobacteriia</taxon>
        <taxon>Sphingobacteriales</taxon>
        <taxon>Sphingobacteriaceae</taxon>
        <taxon>Pedobacter</taxon>
    </lineage>
</organism>